<organism evidence="2 3">
    <name type="scientific">Candidatus Taylorbacteria bacterium CG11_big_fil_rev_8_21_14_0_20_46_11</name>
    <dbReference type="NCBI Taxonomy" id="1975025"/>
    <lineage>
        <taxon>Bacteria</taxon>
        <taxon>Candidatus Tayloriibacteriota</taxon>
    </lineage>
</organism>
<evidence type="ECO:0000313" key="2">
    <source>
        <dbReference type="EMBL" id="PIQ68617.1"/>
    </source>
</evidence>
<dbReference type="Gene3D" id="3.30.70.2650">
    <property type="match status" value="1"/>
</dbReference>
<dbReference type="PANTHER" id="PTHR30319">
    <property type="entry name" value="PHENYLACETIC ACID REGULATOR-RELATED TRANSCRIPTIONAL REPRESSOR"/>
    <property type="match status" value="1"/>
</dbReference>
<dbReference type="InterPro" id="IPR048846">
    <property type="entry name" value="PaaX-like_central"/>
</dbReference>
<evidence type="ECO:0000259" key="1">
    <source>
        <dbReference type="Pfam" id="PF20803"/>
    </source>
</evidence>
<protein>
    <recommendedName>
        <fullName evidence="1">Transcriptional repressor PaaX-like central Cas2-like domain-containing protein</fullName>
    </recommendedName>
</protein>
<proteinExistence type="predicted"/>
<name>A0A2H0KBM9_9BACT</name>
<reference evidence="2 3" key="1">
    <citation type="submission" date="2017-09" db="EMBL/GenBank/DDBJ databases">
        <title>Depth-based differentiation of microbial function through sediment-hosted aquifers and enrichment of novel symbionts in the deep terrestrial subsurface.</title>
        <authorList>
            <person name="Probst A.J."/>
            <person name="Ladd B."/>
            <person name="Jarett J.K."/>
            <person name="Geller-Mcgrath D.E."/>
            <person name="Sieber C.M."/>
            <person name="Emerson J.B."/>
            <person name="Anantharaman K."/>
            <person name="Thomas B.C."/>
            <person name="Malmstrom R."/>
            <person name="Stieglmeier M."/>
            <person name="Klingl A."/>
            <person name="Woyke T."/>
            <person name="Ryan C.M."/>
            <person name="Banfield J.F."/>
        </authorList>
    </citation>
    <scope>NUCLEOTIDE SEQUENCE [LARGE SCALE GENOMIC DNA]</scope>
    <source>
        <strain evidence="2">CG11_big_fil_rev_8_21_14_0_20_46_11</strain>
    </source>
</reference>
<dbReference type="AlphaFoldDB" id="A0A2H0KBM9"/>
<feature type="domain" description="Transcriptional repressor PaaX-like central Cas2-like" evidence="1">
    <location>
        <begin position="110"/>
        <end position="186"/>
    </location>
</feature>
<dbReference type="PANTHER" id="PTHR30319:SF1">
    <property type="entry name" value="TRANSCRIPTIONAL REPRESSOR PAAX"/>
    <property type="match status" value="1"/>
</dbReference>
<dbReference type="SUPFAM" id="SSF143430">
    <property type="entry name" value="TTP0101/SSO1404-like"/>
    <property type="match status" value="1"/>
</dbReference>
<dbReference type="EMBL" id="PCVG01000040">
    <property type="protein sequence ID" value="PIQ68617.1"/>
    <property type="molecule type" value="Genomic_DNA"/>
</dbReference>
<dbReference type="Pfam" id="PF20803">
    <property type="entry name" value="PaaX_M"/>
    <property type="match status" value="1"/>
</dbReference>
<accession>A0A2H0KBM9</accession>
<dbReference type="Proteomes" id="UP000229342">
    <property type="component" value="Unassembled WGS sequence"/>
</dbReference>
<comment type="caution">
    <text evidence="2">The sequence shown here is derived from an EMBL/GenBank/DDBJ whole genome shotgun (WGS) entry which is preliminary data.</text>
</comment>
<dbReference type="GO" id="GO:0006351">
    <property type="term" value="P:DNA-templated transcription"/>
    <property type="evidence" value="ECO:0007669"/>
    <property type="project" value="TreeGrafter"/>
</dbReference>
<gene>
    <name evidence="2" type="ORF">COV91_03180</name>
</gene>
<evidence type="ECO:0000313" key="3">
    <source>
        <dbReference type="Proteomes" id="UP000229342"/>
    </source>
</evidence>
<dbReference type="PROSITE" id="PS51257">
    <property type="entry name" value="PROKAR_LIPOPROTEIN"/>
    <property type="match status" value="1"/>
</dbReference>
<sequence length="195" mass="22601">MAKAPINTRRKSERKRGPVQQKILLLLLGGLGLACSGNSQTSWKIIGAMAREWKMISRQSAERAIQSLYESKLLEARENPDKTTTLILSEKGKKKAITYKIKDIKINHSSEWSGKWWFILFDIPEDERGARKSLRDHLENMGFFCFQKSIWVYPFNCTTEIEFIVELLGIRKYVRIVVAETVDNEDRLKKFFALS</sequence>